<dbReference type="RefSeq" id="WP_095524967.1">
    <property type="nucleotide sequence ID" value="NZ_MDUX01000036.1"/>
</dbReference>
<accession>A0A272ERJ5</accession>
<comment type="caution">
    <text evidence="2">The sequence shown here is derived from an EMBL/GenBank/DDBJ whole genome shotgun (WGS) entry which is preliminary data.</text>
</comment>
<protein>
    <recommendedName>
        <fullName evidence="5">Metal-dependent hydrolase</fullName>
    </recommendedName>
</protein>
<sequence length="66" mass="7229">MSAETRSIVLGGQPVAYMLRRSARRSLGLTIDQRGLTVAIPLQGSVREAEAFMLSRAGWIIEKLAE</sequence>
<evidence type="ECO:0000313" key="4">
    <source>
        <dbReference type="Proteomes" id="UP000623509"/>
    </source>
</evidence>
<dbReference type="Proteomes" id="UP000216107">
    <property type="component" value="Unassembled WGS sequence"/>
</dbReference>
<evidence type="ECO:0008006" key="5">
    <source>
        <dbReference type="Google" id="ProtNLM"/>
    </source>
</evidence>
<keyword evidence="4" id="KW-1185">Reference proteome</keyword>
<reference evidence="1 4" key="1">
    <citation type="submission" date="2016-08" db="EMBL/GenBank/DDBJ databases">
        <title>Candidatus Dactylopiibacterium carminicum genome sequence.</title>
        <authorList>
            <person name="Ramirez-Puebla S.T."/>
            <person name="Ormeno-Orrillo E."/>
            <person name="Vera-Ponce De Leon A."/>
            <person name="Luis L."/>
            <person name="Sanchez-Flores A."/>
            <person name="Monica R."/>
            <person name="Martinez-Romero E."/>
        </authorList>
    </citation>
    <scope>NUCLEOTIDE SEQUENCE [LARGE SCALE GENOMIC DNA]</scope>
    <source>
        <strain evidence="1">END1</strain>
    </source>
</reference>
<organism evidence="2 3">
    <name type="scientific">Candidatus Dactylopiibacterium carminicum</name>
    <dbReference type="NCBI Taxonomy" id="857335"/>
    <lineage>
        <taxon>Bacteria</taxon>
        <taxon>Pseudomonadati</taxon>
        <taxon>Pseudomonadota</taxon>
        <taxon>Betaproteobacteria</taxon>
        <taxon>Rhodocyclales</taxon>
        <taxon>Rhodocyclaceae</taxon>
        <taxon>Candidatus Dactylopiibacterium</taxon>
    </lineage>
</organism>
<dbReference type="EMBL" id="MDUX01000036">
    <property type="protein sequence ID" value="KAF7598816.1"/>
    <property type="molecule type" value="Genomic_DNA"/>
</dbReference>
<evidence type="ECO:0000313" key="1">
    <source>
        <dbReference type="EMBL" id="KAF7598816.1"/>
    </source>
</evidence>
<gene>
    <name evidence="1" type="ORF">BGI27_11190</name>
    <name evidence="2" type="ORF">CGU29_10460</name>
</gene>
<name>A0A272ERJ5_9RHOO</name>
<dbReference type="AlphaFoldDB" id="A0A272ERJ5"/>
<dbReference type="Proteomes" id="UP000623509">
    <property type="component" value="Unassembled WGS sequence"/>
</dbReference>
<dbReference type="OrthoDB" id="9811177at2"/>
<proteinExistence type="predicted"/>
<evidence type="ECO:0000313" key="2">
    <source>
        <dbReference type="EMBL" id="PAS92728.1"/>
    </source>
</evidence>
<evidence type="ECO:0000313" key="3">
    <source>
        <dbReference type="Proteomes" id="UP000216107"/>
    </source>
</evidence>
<dbReference type="EMBL" id="NMRN01000031">
    <property type="protein sequence ID" value="PAS92728.1"/>
    <property type="molecule type" value="Genomic_DNA"/>
</dbReference>
<reference evidence="2 3" key="2">
    <citation type="submission" date="2017-07" db="EMBL/GenBank/DDBJ databases">
        <title>Candidatus Dactylopiibacterium carminicum, a nitrogen-fixing symbiont of the cochineal insect Dactylopius coccus and Dactylopius opuntiae (Hemiptera: Coccoidea: Dactylopiidae).</title>
        <authorList>
            <person name="Vera A."/>
        </authorList>
    </citation>
    <scope>NUCLEOTIDE SEQUENCE [LARGE SCALE GENOMIC DNA]</scope>
    <source>
        <strain evidence="2 3">NFDCM</strain>
    </source>
</reference>